<dbReference type="RefSeq" id="WP_169453817.1">
    <property type="nucleotide sequence ID" value="NZ_CP051774.1"/>
</dbReference>
<dbReference type="Proteomes" id="UP000501812">
    <property type="component" value="Chromosome"/>
</dbReference>
<organism evidence="2 3">
    <name type="scientific">Luteolibacter luteus</name>
    <dbReference type="NCBI Taxonomy" id="2728835"/>
    <lineage>
        <taxon>Bacteria</taxon>
        <taxon>Pseudomonadati</taxon>
        <taxon>Verrucomicrobiota</taxon>
        <taxon>Verrucomicrobiia</taxon>
        <taxon>Verrucomicrobiales</taxon>
        <taxon>Verrucomicrobiaceae</taxon>
        <taxon>Luteolibacter</taxon>
    </lineage>
</organism>
<dbReference type="AlphaFoldDB" id="A0A858RHC0"/>
<sequence length="155" mass="17697">MQYAYLILPGIVCCGLVFGWFLARALEKRYDRASLSSSDEILDELELAYTPRRGIEIRTQTEYLPFVFGCILENVDSGFEDKQLRSLLDRIVEQEPDKTRNALIPVKVSGVRSEIDLQWSRDSEDCVRLFVLAAPKVIRALKKKSKTIPRALMGN</sequence>
<protein>
    <submittedName>
        <fullName evidence="2">Uncharacterized protein</fullName>
    </submittedName>
</protein>
<name>A0A858RHC0_9BACT</name>
<evidence type="ECO:0000313" key="3">
    <source>
        <dbReference type="Proteomes" id="UP000501812"/>
    </source>
</evidence>
<proteinExistence type="predicted"/>
<keyword evidence="1" id="KW-0472">Membrane</keyword>
<evidence type="ECO:0000256" key="1">
    <source>
        <dbReference type="SAM" id="Phobius"/>
    </source>
</evidence>
<keyword evidence="1" id="KW-0812">Transmembrane</keyword>
<gene>
    <name evidence="2" type="ORF">HHL09_06805</name>
</gene>
<evidence type="ECO:0000313" key="2">
    <source>
        <dbReference type="EMBL" id="QJE95503.1"/>
    </source>
</evidence>
<dbReference type="EMBL" id="CP051774">
    <property type="protein sequence ID" value="QJE95503.1"/>
    <property type="molecule type" value="Genomic_DNA"/>
</dbReference>
<dbReference type="KEGG" id="luo:HHL09_06805"/>
<accession>A0A858RHC0</accession>
<feature type="transmembrane region" description="Helical" evidence="1">
    <location>
        <begin position="6"/>
        <end position="26"/>
    </location>
</feature>
<keyword evidence="3" id="KW-1185">Reference proteome</keyword>
<keyword evidence="1" id="KW-1133">Transmembrane helix</keyword>
<reference evidence="2 3" key="1">
    <citation type="submission" date="2020-04" db="EMBL/GenBank/DDBJ databases">
        <title>Luteolibacter sp. G-1-1-1 isolated from soil.</title>
        <authorList>
            <person name="Dahal R.H."/>
        </authorList>
    </citation>
    <scope>NUCLEOTIDE SEQUENCE [LARGE SCALE GENOMIC DNA]</scope>
    <source>
        <strain evidence="2 3">G-1-1-1</strain>
    </source>
</reference>